<feature type="domain" description="Exostosin GT47" evidence="7">
    <location>
        <begin position="573"/>
        <end position="685"/>
    </location>
</feature>
<sequence length="773" mass="88149">MANLSSSKLRNFGAYSYSAAPCTRTHQIGALFLVVSTFFVTRLFDQWSSESNSVTASIDIQRTYSSGITIDNGVPQWPERGYGSHLSLKIYVYNENEIDGLKELMYGRDGSVKTAACLKGQWGSQVKIHKLLMESKFRTSKKEEADLFFVPAYVKCVRMLGGLNDKEINQTYVKVLSQMPYFRRSGGRDHIFVFPSGAGAHLFRSWSTFINRSVILTPEGDRTDKKGTTAFNTWKDIIIPGNVDDAMTKNGQPDVQPLPLSKRKYLANYLGRAQGKAGRLKLIDLSKQYPDKLECPDLKFSGTEKFGRTTYFEHLRNAKFCLAPRGESSWTLRFYESFFVECVPVLLSDHAELPFQNVIDYAQVSIKWPSSRIGSELLDYLASIPDTDIEGMIARGRKIRCLFVYGPDSAPCSAVKGILWELQRKARRFQQSTETFWLHNGSFVNRELVHFSSWRPPMPLPKRTSHGNDLRSSRDETDIFSSDRRILAAPYSTFVVPNSPLYYAAGQDHHELYLLEKSGVDIINLWNYRVKGDRTDKKDTTAFNTWKDIIIPGNVDDAMTRNGRPDVLPLPLSKRKYLANYLGRAQGKAGRLKLIDLSKQYPDKLECPDLQFSGTEKFGRTTYFEHLRNAKFCLAPRGESSWTLRFYESFFVECVPVLLSDHAELPFQNVIDYAQVSIKWPSSRIGAELLDYLASVPDRDIEGMIARGRKIRCLFVYGPDSAPCSAVKGILWELQRKVRHFQQSTETFWLHNGSFVNRELVHFSSWRPPMPLP</sequence>
<dbReference type="PANTHER" id="PTHR11062:SF281">
    <property type="entry name" value="EXOSTOSIN-LIKE 2"/>
    <property type="match status" value="1"/>
</dbReference>
<evidence type="ECO:0000259" key="7">
    <source>
        <dbReference type="Pfam" id="PF03016"/>
    </source>
</evidence>
<comment type="caution">
    <text evidence="8">The sequence shown here is derived from an EMBL/GenBank/DDBJ whole genome shotgun (WGS) entry which is preliminary data.</text>
</comment>
<evidence type="ECO:0000256" key="2">
    <source>
        <dbReference type="ARBA" id="ARBA00010271"/>
    </source>
</evidence>
<evidence type="ECO:0000256" key="3">
    <source>
        <dbReference type="ARBA" id="ARBA00022676"/>
    </source>
</evidence>
<comment type="subcellular location">
    <subcellularLocation>
        <location evidence="1">Golgi apparatus membrane</location>
        <topology evidence="1">Single-pass type II membrane protein</topology>
    </subcellularLocation>
</comment>
<dbReference type="Proteomes" id="UP000266723">
    <property type="component" value="Unassembled WGS sequence"/>
</dbReference>
<keyword evidence="9" id="KW-1185">Reference proteome</keyword>
<keyword evidence="5" id="KW-0812">Transmembrane</keyword>
<feature type="domain" description="Exostosin GT47" evidence="7">
    <location>
        <begin position="88"/>
        <end position="373"/>
    </location>
</feature>
<gene>
    <name evidence="8" type="ORF">DY000_02046082</name>
</gene>
<evidence type="ECO:0000313" key="9">
    <source>
        <dbReference type="Proteomes" id="UP000266723"/>
    </source>
</evidence>
<keyword evidence="6" id="KW-0333">Golgi apparatus</keyword>
<evidence type="ECO:0000256" key="1">
    <source>
        <dbReference type="ARBA" id="ARBA00004323"/>
    </source>
</evidence>
<organism evidence="8 9">
    <name type="scientific">Brassica cretica</name>
    <name type="common">Mustard</name>
    <dbReference type="NCBI Taxonomy" id="69181"/>
    <lineage>
        <taxon>Eukaryota</taxon>
        <taxon>Viridiplantae</taxon>
        <taxon>Streptophyta</taxon>
        <taxon>Embryophyta</taxon>
        <taxon>Tracheophyta</taxon>
        <taxon>Spermatophyta</taxon>
        <taxon>Magnoliopsida</taxon>
        <taxon>eudicotyledons</taxon>
        <taxon>Gunneridae</taxon>
        <taxon>Pentapetalae</taxon>
        <taxon>rosids</taxon>
        <taxon>malvids</taxon>
        <taxon>Brassicales</taxon>
        <taxon>Brassicaceae</taxon>
        <taxon>Brassiceae</taxon>
        <taxon>Brassica</taxon>
    </lineage>
</organism>
<keyword evidence="5" id="KW-0735">Signal-anchor</keyword>
<keyword evidence="4" id="KW-0808">Transferase</keyword>
<dbReference type="PANTHER" id="PTHR11062">
    <property type="entry name" value="EXOSTOSIN HEPARAN SULFATE GLYCOSYLTRANSFERASE -RELATED"/>
    <property type="match status" value="1"/>
</dbReference>
<evidence type="ECO:0000256" key="4">
    <source>
        <dbReference type="ARBA" id="ARBA00022679"/>
    </source>
</evidence>
<comment type="similarity">
    <text evidence="2">Belongs to the glycosyltransferase 47 family.</text>
</comment>
<accession>A0ABQ7ESV7</accession>
<evidence type="ECO:0000256" key="6">
    <source>
        <dbReference type="ARBA" id="ARBA00023034"/>
    </source>
</evidence>
<dbReference type="InterPro" id="IPR040911">
    <property type="entry name" value="Exostosin_GT47"/>
</dbReference>
<proteinExistence type="inferred from homology"/>
<name>A0ABQ7ESV7_BRACR</name>
<dbReference type="Pfam" id="PF03016">
    <property type="entry name" value="Exostosin_GT47"/>
    <property type="match status" value="2"/>
</dbReference>
<evidence type="ECO:0000256" key="5">
    <source>
        <dbReference type="ARBA" id="ARBA00022968"/>
    </source>
</evidence>
<reference evidence="8 9" key="1">
    <citation type="journal article" date="2020" name="BMC Genomics">
        <title>Intraspecific diversification of the crop wild relative Brassica cretica Lam. using demographic model selection.</title>
        <authorList>
            <person name="Kioukis A."/>
            <person name="Michalopoulou V.A."/>
            <person name="Briers L."/>
            <person name="Pirintsos S."/>
            <person name="Studholme D.J."/>
            <person name="Pavlidis P."/>
            <person name="Sarris P.F."/>
        </authorList>
    </citation>
    <scope>NUCLEOTIDE SEQUENCE [LARGE SCALE GENOMIC DNA]</scope>
    <source>
        <strain evidence="9">cv. PFS-1207/04</strain>
    </source>
</reference>
<protein>
    <recommendedName>
        <fullName evidence="7">Exostosin GT47 domain-containing protein</fullName>
    </recommendedName>
</protein>
<evidence type="ECO:0000313" key="8">
    <source>
        <dbReference type="EMBL" id="KAF3606285.1"/>
    </source>
</evidence>
<dbReference type="EMBL" id="QGKV02000297">
    <property type="protein sequence ID" value="KAF3606285.1"/>
    <property type="molecule type" value="Genomic_DNA"/>
</dbReference>
<keyword evidence="3" id="KW-0328">Glycosyltransferase</keyword>
<dbReference type="InterPro" id="IPR004263">
    <property type="entry name" value="Exostosin"/>
</dbReference>